<name>A0AAN8PXE0_POLSC</name>
<reference evidence="2 3" key="1">
    <citation type="submission" date="2023-10" db="EMBL/GenBank/DDBJ databases">
        <title>Genomes of two closely related lineages of the louse Polyplax serrata with different host specificities.</title>
        <authorList>
            <person name="Martinu J."/>
            <person name="Tarabai H."/>
            <person name="Stefka J."/>
            <person name="Hypsa V."/>
        </authorList>
    </citation>
    <scope>NUCLEOTIDE SEQUENCE [LARGE SCALE GENOMIC DNA]</scope>
    <source>
        <strain evidence="2">HR10_N</strain>
    </source>
</reference>
<evidence type="ECO:0000313" key="2">
    <source>
        <dbReference type="EMBL" id="KAK6639397.1"/>
    </source>
</evidence>
<dbReference type="AlphaFoldDB" id="A0AAN8PXE0"/>
<protein>
    <submittedName>
        <fullName evidence="2">Uncharacterized protein</fullName>
    </submittedName>
</protein>
<gene>
    <name evidence="2" type="ORF">RUM43_007670</name>
</gene>
<dbReference type="EMBL" id="JAWJWE010000003">
    <property type="protein sequence ID" value="KAK6639397.1"/>
    <property type="molecule type" value="Genomic_DNA"/>
</dbReference>
<feature type="region of interest" description="Disordered" evidence="1">
    <location>
        <begin position="1"/>
        <end position="36"/>
    </location>
</feature>
<sequence length="69" mass="7699">MSASVEKSRGCWKGGGAGAGGEKSRQKKPQTEQKGRFWLAKMSPLKQNILFYSHHRHTLNEESWLGVVA</sequence>
<accession>A0AAN8PXE0</accession>
<organism evidence="2 3">
    <name type="scientific">Polyplax serrata</name>
    <name type="common">Common mouse louse</name>
    <dbReference type="NCBI Taxonomy" id="468196"/>
    <lineage>
        <taxon>Eukaryota</taxon>
        <taxon>Metazoa</taxon>
        <taxon>Ecdysozoa</taxon>
        <taxon>Arthropoda</taxon>
        <taxon>Hexapoda</taxon>
        <taxon>Insecta</taxon>
        <taxon>Pterygota</taxon>
        <taxon>Neoptera</taxon>
        <taxon>Paraneoptera</taxon>
        <taxon>Psocodea</taxon>
        <taxon>Troctomorpha</taxon>
        <taxon>Phthiraptera</taxon>
        <taxon>Anoplura</taxon>
        <taxon>Polyplacidae</taxon>
        <taxon>Polyplax</taxon>
    </lineage>
</organism>
<evidence type="ECO:0000256" key="1">
    <source>
        <dbReference type="SAM" id="MobiDB-lite"/>
    </source>
</evidence>
<comment type="caution">
    <text evidence="2">The sequence shown here is derived from an EMBL/GenBank/DDBJ whole genome shotgun (WGS) entry which is preliminary data.</text>
</comment>
<dbReference type="Proteomes" id="UP001372834">
    <property type="component" value="Unassembled WGS sequence"/>
</dbReference>
<proteinExistence type="predicted"/>
<feature type="compositionally biased region" description="Gly residues" evidence="1">
    <location>
        <begin position="12"/>
        <end position="21"/>
    </location>
</feature>
<evidence type="ECO:0000313" key="3">
    <source>
        <dbReference type="Proteomes" id="UP001372834"/>
    </source>
</evidence>